<evidence type="ECO:0000313" key="4">
    <source>
        <dbReference type="Proteomes" id="UP000320653"/>
    </source>
</evidence>
<proteinExistence type="predicted"/>
<name>A0A561R832_9HYPH</name>
<reference evidence="3 4" key="1">
    <citation type="submission" date="2019-06" db="EMBL/GenBank/DDBJ databases">
        <title>Sorghum-associated microbial communities from plants grown in Nebraska, USA.</title>
        <authorList>
            <person name="Schachtman D."/>
        </authorList>
    </citation>
    <scope>NUCLEOTIDE SEQUENCE [LARGE SCALE GENOMIC DNA]</scope>
    <source>
        <strain evidence="3 4">1225</strain>
    </source>
</reference>
<dbReference type="SUPFAM" id="SSF51905">
    <property type="entry name" value="FAD/NAD(P)-binding domain"/>
    <property type="match status" value="1"/>
</dbReference>
<keyword evidence="1" id="KW-0560">Oxidoreductase</keyword>
<dbReference type="Pfam" id="PF07992">
    <property type="entry name" value="Pyr_redox_2"/>
    <property type="match status" value="1"/>
</dbReference>
<accession>A0A561R832</accession>
<feature type="domain" description="FAD/NAD(P)-binding" evidence="2">
    <location>
        <begin position="21"/>
        <end position="320"/>
    </location>
</feature>
<keyword evidence="3" id="KW-0670">Pyruvate</keyword>
<dbReference type="GO" id="GO:0016491">
    <property type="term" value="F:oxidoreductase activity"/>
    <property type="evidence" value="ECO:0007669"/>
    <property type="project" value="UniProtKB-KW"/>
</dbReference>
<gene>
    <name evidence="3" type="ORF">FHW37_101574</name>
</gene>
<evidence type="ECO:0000259" key="2">
    <source>
        <dbReference type="Pfam" id="PF07992"/>
    </source>
</evidence>
<dbReference type="InterPro" id="IPR051691">
    <property type="entry name" value="Metab_Enz_Cyan_OpOx_G3PDH"/>
</dbReference>
<dbReference type="Gene3D" id="3.50.50.60">
    <property type="entry name" value="FAD/NAD(P)-binding domain"/>
    <property type="match status" value="3"/>
</dbReference>
<dbReference type="Gene3D" id="1.10.10.1100">
    <property type="entry name" value="BFD-like [2Fe-2S]-binding domain"/>
    <property type="match status" value="1"/>
</dbReference>
<protein>
    <submittedName>
        <fullName evidence="3">Pyruvate/2-oxoglutarate dehydrogenase complex dihydrolipoamide dehydrogenase (E3) component</fullName>
    </submittedName>
</protein>
<dbReference type="EMBL" id="VIWP01000001">
    <property type="protein sequence ID" value="TWF58770.1"/>
    <property type="molecule type" value="Genomic_DNA"/>
</dbReference>
<evidence type="ECO:0000313" key="3">
    <source>
        <dbReference type="EMBL" id="TWF58770.1"/>
    </source>
</evidence>
<evidence type="ECO:0000256" key="1">
    <source>
        <dbReference type="ARBA" id="ARBA00023002"/>
    </source>
</evidence>
<keyword evidence="4" id="KW-1185">Reference proteome</keyword>
<dbReference type="InterPro" id="IPR036188">
    <property type="entry name" value="FAD/NAD-bd_sf"/>
</dbReference>
<sequence>MMHDPRSVSGKTLDISGHCSLLVIGAGPAGLAAAIEAASQGVSVTLVDENPVPFETMSESVPLFYGQRMSGTVRNRNAMMEQMLESRPDLVTAFELGIDVRLGTACWGLFLNSENMRWMDRPVAGLADEENGSSLVTFDRAIVATGRRDMGLAFPGWDQPGVMGAAAAIALAGQYKALDGRRAVILGSTADAMIAALDLAASGVEIACLIEQADVPVGPADLLARLSAQGVEVKCNNCVQSVVPGRDGVEGVVIDGGHLDCDLVVIGVGAVPMIDLLAAAGCRVSYDNARGGFVPDLDEQLCSSFPQLQVVGDCAGIWAGKSMDPAIAETEGRFAARYAAQMLGSTVEPAENTFAAPSPPPEHAFDIGAYRKAWVQRSVLDAETEPHVCQCEEVSAREILEVRPPRYLEWQASDNKARTLPDLLGEAPPDPDQIKRLTRAGMGPCQGRRCREQIQALLALKSELPLSAIPLAGYRAPVRPMPLKTAAPAIEDAAIAAQWDSWFGMPRQWTPFWDVEDFYTVSSLDTEKPHVSE</sequence>
<comment type="caution">
    <text evidence="3">The sequence shown here is derived from an EMBL/GenBank/DDBJ whole genome shotgun (WGS) entry which is preliminary data.</text>
</comment>
<dbReference type="PRINTS" id="PR00411">
    <property type="entry name" value="PNDRDTASEI"/>
</dbReference>
<dbReference type="InterPro" id="IPR023753">
    <property type="entry name" value="FAD/NAD-binding_dom"/>
</dbReference>
<organism evidence="3 4">
    <name type="scientific">Neorhizobium alkalisoli</name>
    <dbReference type="NCBI Taxonomy" id="528178"/>
    <lineage>
        <taxon>Bacteria</taxon>
        <taxon>Pseudomonadati</taxon>
        <taxon>Pseudomonadota</taxon>
        <taxon>Alphaproteobacteria</taxon>
        <taxon>Hyphomicrobiales</taxon>
        <taxon>Rhizobiaceae</taxon>
        <taxon>Rhizobium/Agrobacterium group</taxon>
        <taxon>Neorhizobium</taxon>
    </lineage>
</organism>
<dbReference type="RefSeq" id="WP_145632187.1">
    <property type="nucleotide sequence ID" value="NZ_VIWP01000001.1"/>
</dbReference>
<dbReference type="PANTHER" id="PTHR42949">
    <property type="entry name" value="ANAEROBIC GLYCEROL-3-PHOSPHATE DEHYDROGENASE SUBUNIT B"/>
    <property type="match status" value="1"/>
</dbReference>
<dbReference type="Proteomes" id="UP000320653">
    <property type="component" value="Unassembled WGS sequence"/>
</dbReference>
<dbReference type="PRINTS" id="PR00368">
    <property type="entry name" value="FADPNR"/>
</dbReference>
<dbReference type="OrthoDB" id="9801699at2"/>
<dbReference type="CDD" id="cd19946">
    <property type="entry name" value="GlpA-like_Fer2_BFD-like"/>
    <property type="match status" value="1"/>
</dbReference>
<dbReference type="PANTHER" id="PTHR42949:SF3">
    <property type="entry name" value="ANAEROBIC GLYCEROL-3-PHOSPHATE DEHYDROGENASE SUBUNIT B"/>
    <property type="match status" value="1"/>
</dbReference>
<dbReference type="AlphaFoldDB" id="A0A561R832"/>
<dbReference type="InterPro" id="IPR041854">
    <property type="entry name" value="BFD-like_2Fe2S-bd_dom_sf"/>
</dbReference>